<dbReference type="Proteomes" id="UP000198304">
    <property type="component" value="Unassembled WGS sequence"/>
</dbReference>
<proteinExistence type="predicted"/>
<sequence>MSYVGIIKLKKQDVPYEEIEGFRYDTGSYYMDTARDIFDDLCSNLSVASSCQVRWEFEGIGQGHYCDDWYFGRRR</sequence>
<reference evidence="1 2" key="1">
    <citation type="submission" date="2017-06" db="EMBL/GenBank/DDBJ databases">
        <authorList>
            <person name="Kim H.J."/>
            <person name="Triplett B.A."/>
        </authorList>
    </citation>
    <scope>NUCLEOTIDE SEQUENCE [LARGE SCALE GENOMIC DNA]</scope>
    <source>
        <strain evidence="1 2">SCA</strain>
    </source>
</reference>
<keyword evidence="2" id="KW-1185">Reference proteome</keyword>
<evidence type="ECO:0000313" key="1">
    <source>
        <dbReference type="EMBL" id="SNS23476.1"/>
    </source>
</evidence>
<dbReference type="AlphaFoldDB" id="A0A239CTA8"/>
<evidence type="ECO:0000313" key="2">
    <source>
        <dbReference type="Proteomes" id="UP000198304"/>
    </source>
</evidence>
<accession>A0A239CTA8</accession>
<protein>
    <submittedName>
        <fullName evidence="1">Uncharacterized protein</fullName>
    </submittedName>
</protein>
<dbReference type="RefSeq" id="WP_089282388.1">
    <property type="nucleotide sequence ID" value="NZ_FZOJ01000006.1"/>
</dbReference>
<organism evidence="1 2">
    <name type="scientific">Anaerovirgula multivorans</name>
    <dbReference type="NCBI Taxonomy" id="312168"/>
    <lineage>
        <taxon>Bacteria</taxon>
        <taxon>Bacillati</taxon>
        <taxon>Bacillota</taxon>
        <taxon>Clostridia</taxon>
        <taxon>Peptostreptococcales</taxon>
        <taxon>Natronincolaceae</taxon>
        <taxon>Anaerovirgula</taxon>
    </lineage>
</organism>
<gene>
    <name evidence="1" type="ORF">SAMN05446037_1006146</name>
</gene>
<name>A0A239CTA8_9FIRM</name>
<dbReference type="EMBL" id="FZOJ01000006">
    <property type="protein sequence ID" value="SNS23476.1"/>
    <property type="molecule type" value="Genomic_DNA"/>
</dbReference>